<protein>
    <recommendedName>
        <fullName evidence="4">LysM peptidoglycan-binding domain-containing protein</fullName>
    </recommendedName>
</protein>
<accession>A0ABX5QEC6</accession>
<evidence type="ECO:0000256" key="1">
    <source>
        <dbReference type="SAM" id="Phobius"/>
    </source>
</evidence>
<name>A0ABX5QEC6_9MICO</name>
<gene>
    <name evidence="2" type="ORF">Leucomu_05335</name>
</gene>
<keyword evidence="3" id="KW-1185">Reference proteome</keyword>
<sequence>MSAQAVLQHESYEVRPPKANAKLRLTRRGRVVFGSLATVMVAGLLALAATFAGPQAFASEEGASGQQFHYVVVQPGASLWSLATELDPEADPRDLVAEIVQLNQLDGSGIEAGEAIAVPLRYSDSPAVFGADELDT</sequence>
<organism evidence="2 3">
    <name type="scientific">Leucobacter muris</name>
    <dbReference type="NCBI Taxonomy" id="1935379"/>
    <lineage>
        <taxon>Bacteria</taxon>
        <taxon>Bacillati</taxon>
        <taxon>Actinomycetota</taxon>
        <taxon>Actinomycetes</taxon>
        <taxon>Micrococcales</taxon>
        <taxon>Microbacteriaceae</taxon>
        <taxon>Leucobacter</taxon>
    </lineage>
</organism>
<evidence type="ECO:0000313" key="2">
    <source>
        <dbReference type="EMBL" id="QAB17419.1"/>
    </source>
</evidence>
<evidence type="ECO:0008006" key="4">
    <source>
        <dbReference type="Google" id="ProtNLM"/>
    </source>
</evidence>
<dbReference type="RefSeq" id="WP_128386566.1">
    <property type="nucleotide sequence ID" value="NZ_CP035037.1"/>
</dbReference>
<dbReference type="InterPro" id="IPR036779">
    <property type="entry name" value="LysM_dom_sf"/>
</dbReference>
<proteinExistence type="predicted"/>
<evidence type="ECO:0000313" key="3">
    <source>
        <dbReference type="Proteomes" id="UP000285768"/>
    </source>
</evidence>
<dbReference type="EMBL" id="CP035037">
    <property type="protein sequence ID" value="QAB17419.1"/>
    <property type="molecule type" value="Genomic_DNA"/>
</dbReference>
<keyword evidence="1" id="KW-0812">Transmembrane</keyword>
<dbReference type="Proteomes" id="UP000285768">
    <property type="component" value="Chromosome"/>
</dbReference>
<reference evidence="2 3" key="1">
    <citation type="submission" date="2019-01" db="EMBL/GenBank/DDBJ databases">
        <title>Leucobacter muris sp. nov. isolated from the nose of a laboratory mouse.</title>
        <authorList>
            <person name="Benga L."/>
            <person name="Sproeer C."/>
            <person name="Schumann P."/>
            <person name="Verbarg S."/>
            <person name="Bunk B."/>
            <person name="Engelhardt E."/>
            <person name="Benten P.M."/>
            <person name="Sager M."/>
        </authorList>
    </citation>
    <scope>NUCLEOTIDE SEQUENCE [LARGE SCALE GENOMIC DNA]</scope>
    <source>
        <strain evidence="2 3">DSM 101948</strain>
    </source>
</reference>
<keyword evidence="1" id="KW-0472">Membrane</keyword>
<dbReference type="Gene3D" id="3.10.350.10">
    <property type="entry name" value="LysM domain"/>
    <property type="match status" value="1"/>
</dbReference>
<keyword evidence="1" id="KW-1133">Transmembrane helix</keyword>
<feature type="transmembrane region" description="Helical" evidence="1">
    <location>
        <begin position="31"/>
        <end position="52"/>
    </location>
</feature>